<feature type="chain" id="PRO_5002365960" evidence="2">
    <location>
        <begin position="22"/>
        <end position="118"/>
    </location>
</feature>
<dbReference type="Proteomes" id="UP000026962">
    <property type="component" value="Chromosome 6"/>
</dbReference>
<evidence type="ECO:0000256" key="1">
    <source>
        <dbReference type="SAM" id="MobiDB-lite"/>
    </source>
</evidence>
<dbReference type="Gramene" id="OPUNC06G07120.1">
    <property type="protein sequence ID" value="OPUNC06G07120.1"/>
    <property type="gene ID" value="OPUNC06G07120"/>
</dbReference>
<evidence type="ECO:0000313" key="4">
    <source>
        <dbReference type="Proteomes" id="UP000026962"/>
    </source>
</evidence>
<dbReference type="EnsemblPlants" id="OPUNC06G07120.1">
    <property type="protein sequence ID" value="OPUNC06G07120.1"/>
    <property type="gene ID" value="OPUNC06G07120"/>
</dbReference>
<keyword evidence="4" id="KW-1185">Reference proteome</keyword>
<organism evidence="3">
    <name type="scientific">Oryza punctata</name>
    <name type="common">Red rice</name>
    <dbReference type="NCBI Taxonomy" id="4537"/>
    <lineage>
        <taxon>Eukaryota</taxon>
        <taxon>Viridiplantae</taxon>
        <taxon>Streptophyta</taxon>
        <taxon>Embryophyta</taxon>
        <taxon>Tracheophyta</taxon>
        <taxon>Spermatophyta</taxon>
        <taxon>Magnoliopsida</taxon>
        <taxon>Liliopsida</taxon>
        <taxon>Poales</taxon>
        <taxon>Poaceae</taxon>
        <taxon>BOP clade</taxon>
        <taxon>Oryzoideae</taxon>
        <taxon>Oryzeae</taxon>
        <taxon>Oryzinae</taxon>
        <taxon>Oryza</taxon>
    </lineage>
</organism>
<name>A0A0E0L9C9_ORYPU</name>
<evidence type="ECO:0000256" key="2">
    <source>
        <dbReference type="SAM" id="SignalP"/>
    </source>
</evidence>
<protein>
    <submittedName>
        <fullName evidence="3">Uncharacterized protein</fullName>
    </submittedName>
</protein>
<accession>A0A0E0L9C9</accession>
<dbReference type="HOGENOM" id="CLU_2076923_0_0_1"/>
<reference evidence="3" key="1">
    <citation type="submission" date="2015-04" db="UniProtKB">
        <authorList>
            <consortium name="EnsemblPlants"/>
        </authorList>
    </citation>
    <scope>IDENTIFICATION</scope>
</reference>
<feature type="region of interest" description="Disordered" evidence="1">
    <location>
        <begin position="18"/>
        <end position="118"/>
    </location>
</feature>
<feature type="signal peptide" evidence="2">
    <location>
        <begin position="1"/>
        <end position="21"/>
    </location>
</feature>
<sequence length="118" mass="12559">MSVAKCSLLLSLLSSHSSLQGTKTSGNWRSGRCNGRRRDGWLPTGWMARRVMTGGEKGGARRPNGIRGREMGGAGNRRGEGASGWAATGGEKRRRDGQRQMGRTTQRAAAGGEKGRCA</sequence>
<evidence type="ECO:0000313" key="3">
    <source>
        <dbReference type="EnsemblPlants" id="OPUNC06G07120.1"/>
    </source>
</evidence>
<keyword evidence="2" id="KW-0732">Signal</keyword>
<dbReference type="AlphaFoldDB" id="A0A0E0L9C9"/>
<reference evidence="3" key="2">
    <citation type="submission" date="2018-05" db="EMBL/GenBank/DDBJ databases">
        <title>OpunRS2 (Oryza punctata Reference Sequence Version 2).</title>
        <authorList>
            <person name="Zhang J."/>
            <person name="Kudrna D."/>
            <person name="Lee S."/>
            <person name="Talag J."/>
            <person name="Welchert J."/>
            <person name="Wing R.A."/>
        </authorList>
    </citation>
    <scope>NUCLEOTIDE SEQUENCE [LARGE SCALE GENOMIC DNA]</scope>
</reference>
<proteinExistence type="predicted"/>